<keyword evidence="4" id="KW-1185">Reference proteome</keyword>
<dbReference type="InterPro" id="IPR055782">
    <property type="entry name" value="DUF7358"/>
</dbReference>
<feature type="domain" description="DUF7358" evidence="2">
    <location>
        <begin position="174"/>
        <end position="245"/>
    </location>
</feature>
<sequence>MNNGPANASVELRRPSSGGFHGGDSLVPLGRADPDIFLTTRTDLMFAPLPELMGGPAETLVEAFFGGSCSVEPPITLGKADIEVDRALVLSNYILSSSRIGFEELVVLGGDEGDRVEGASDIQGLDTSLPANQAVLALTEVGTAYAEEGLGDAVSSSPLMTINPLGLVMTADLNSNFECFTGPDILKWRSFYATQDNAWKAHYREVFDNGMREALCCLGRGKYLSMSEEDEVYSVARLLGDLVAYRASGTGHLELLAGLALLQRHGHSLKSFDDVIEAPEERIQEAAALHKFAVAAYTGPLLDIGRHPLFFPCAWLYRQGILTPWTRNRRPIIDGDNWWRGHAAAFLKYVNLNPEVLRHGRVNQFGQYIPRYTPTQHSLPLKEWNPKPTQHPSTPIHKPFSAKPGVSEGRRSFSFRIDSKSFLLAFDGGRMDAYSISEKRGRHHSSIWVGRSGLAWTIACLVELCQWDFSKQHFFKWFHEHHKILEFSSRSNKAGLFVEIYEYHNGARCGCLRVPEGGNKGGWAFLEMKLRVFFWGKSASRPGKEVAVSCGELEKSTRNSRN</sequence>
<protein>
    <recommendedName>
        <fullName evidence="2">DUF7358 domain-containing protein</fullName>
    </recommendedName>
</protein>
<dbReference type="PANTHER" id="PTHR47030:SF2">
    <property type="entry name" value="LIPASE CLASS 3 FAMILY PROTEIN"/>
    <property type="match status" value="1"/>
</dbReference>
<dbReference type="EMBL" id="JRKL02000129">
    <property type="protein sequence ID" value="KAF3974753.1"/>
    <property type="molecule type" value="Genomic_DNA"/>
</dbReference>
<dbReference type="Pfam" id="PF24057">
    <property type="entry name" value="DUF7358"/>
    <property type="match status" value="1"/>
</dbReference>
<evidence type="ECO:0000259" key="2">
    <source>
        <dbReference type="Pfam" id="PF24057"/>
    </source>
</evidence>
<gene>
    <name evidence="3" type="ORF">CMV_001942</name>
</gene>
<dbReference type="AlphaFoldDB" id="A0A8J4S237"/>
<dbReference type="PANTHER" id="PTHR47030">
    <property type="entry name" value="LIPASE CLASS 3 FAMILY PROTEIN"/>
    <property type="match status" value="1"/>
</dbReference>
<dbReference type="Proteomes" id="UP000737018">
    <property type="component" value="Unassembled WGS sequence"/>
</dbReference>
<dbReference type="OrthoDB" id="438440at2759"/>
<accession>A0A8J4S237</accession>
<evidence type="ECO:0000256" key="1">
    <source>
        <dbReference type="SAM" id="MobiDB-lite"/>
    </source>
</evidence>
<feature type="region of interest" description="Disordered" evidence="1">
    <location>
        <begin position="386"/>
        <end position="405"/>
    </location>
</feature>
<organism evidence="3 4">
    <name type="scientific">Castanea mollissima</name>
    <name type="common">Chinese chestnut</name>
    <dbReference type="NCBI Taxonomy" id="60419"/>
    <lineage>
        <taxon>Eukaryota</taxon>
        <taxon>Viridiplantae</taxon>
        <taxon>Streptophyta</taxon>
        <taxon>Embryophyta</taxon>
        <taxon>Tracheophyta</taxon>
        <taxon>Spermatophyta</taxon>
        <taxon>Magnoliopsida</taxon>
        <taxon>eudicotyledons</taxon>
        <taxon>Gunneridae</taxon>
        <taxon>Pentapetalae</taxon>
        <taxon>rosids</taxon>
        <taxon>fabids</taxon>
        <taxon>Fagales</taxon>
        <taxon>Fagaceae</taxon>
        <taxon>Castanea</taxon>
    </lineage>
</organism>
<evidence type="ECO:0000313" key="3">
    <source>
        <dbReference type="EMBL" id="KAF3974753.1"/>
    </source>
</evidence>
<feature type="region of interest" description="Disordered" evidence="1">
    <location>
        <begin position="1"/>
        <end position="26"/>
    </location>
</feature>
<reference evidence="3" key="1">
    <citation type="submission" date="2020-03" db="EMBL/GenBank/DDBJ databases">
        <title>Castanea mollissima Vanexum genome sequencing.</title>
        <authorList>
            <person name="Staton M."/>
        </authorList>
    </citation>
    <scope>NUCLEOTIDE SEQUENCE</scope>
    <source>
        <tissue evidence="3">Leaf</tissue>
    </source>
</reference>
<proteinExistence type="predicted"/>
<comment type="caution">
    <text evidence="3">The sequence shown here is derived from an EMBL/GenBank/DDBJ whole genome shotgun (WGS) entry which is preliminary data.</text>
</comment>
<evidence type="ECO:0000313" key="4">
    <source>
        <dbReference type="Proteomes" id="UP000737018"/>
    </source>
</evidence>
<name>A0A8J4S237_9ROSI</name>